<protein>
    <recommendedName>
        <fullName evidence="2">PEGA domain-containing protein</fullName>
    </recommendedName>
</protein>
<keyword evidence="1" id="KW-0732">Signal</keyword>
<organism evidence="3 4">
    <name type="scientific">Archangium gephyra</name>
    <dbReference type="NCBI Taxonomy" id="48"/>
    <lineage>
        <taxon>Bacteria</taxon>
        <taxon>Pseudomonadati</taxon>
        <taxon>Myxococcota</taxon>
        <taxon>Myxococcia</taxon>
        <taxon>Myxococcales</taxon>
        <taxon>Cystobacterineae</taxon>
        <taxon>Archangiaceae</taxon>
        <taxon>Archangium</taxon>
    </lineage>
</organism>
<feature type="domain" description="PEGA" evidence="2">
    <location>
        <begin position="159"/>
        <end position="212"/>
    </location>
</feature>
<accession>A0A2W5T4Q0</accession>
<comment type="caution">
    <text evidence="3">The sequence shown here is derived from an EMBL/GenBank/DDBJ whole genome shotgun (WGS) entry which is preliminary data.</text>
</comment>
<evidence type="ECO:0000313" key="3">
    <source>
        <dbReference type="EMBL" id="PZR07853.1"/>
    </source>
</evidence>
<dbReference type="EMBL" id="QFQP01000028">
    <property type="protein sequence ID" value="PZR07853.1"/>
    <property type="molecule type" value="Genomic_DNA"/>
</dbReference>
<name>A0A2W5T4Q0_9BACT</name>
<dbReference type="InterPro" id="IPR013229">
    <property type="entry name" value="PEGA"/>
</dbReference>
<feature type="domain" description="PEGA" evidence="2">
    <location>
        <begin position="229"/>
        <end position="294"/>
    </location>
</feature>
<reference evidence="3 4" key="1">
    <citation type="submission" date="2017-08" db="EMBL/GenBank/DDBJ databases">
        <title>Infants hospitalized years apart are colonized by the same room-sourced microbial strains.</title>
        <authorList>
            <person name="Brooks B."/>
            <person name="Olm M.R."/>
            <person name="Firek B.A."/>
            <person name="Baker R."/>
            <person name="Thomas B.C."/>
            <person name="Morowitz M.J."/>
            <person name="Banfield J.F."/>
        </authorList>
    </citation>
    <scope>NUCLEOTIDE SEQUENCE [LARGE SCALE GENOMIC DNA]</scope>
    <source>
        <strain evidence="3">S2_003_000_R2_14</strain>
    </source>
</reference>
<feature type="signal peptide" evidence="1">
    <location>
        <begin position="1"/>
        <end position="25"/>
    </location>
</feature>
<feature type="chain" id="PRO_5016114039" description="PEGA domain-containing protein" evidence="1">
    <location>
        <begin position="26"/>
        <end position="543"/>
    </location>
</feature>
<evidence type="ECO:0000313" key="4">
    <source>
        <dbReference type="Proteomes" id="UP000249061"/>
    </source>
</evidence>
<dbReference type="PANTHER" id="PTHR36194">
    <property type="entry name" value="S-LAYER-LIKE PROTEIN"/>
    <property type="match status" value="1"/>
</dbReference>
<proteinExistence type="predicted"/>
<dbReference type="Pfam" id="PF08308">
    <property type="entry name" value="PEGA"/>
    <property type="match status" value="2"/>
</dbReference>
<dbReference type="PANTHER" id="PTHR36194:SF1">
    <property type="entry name" value="S-LAYER-LIKE PROTEIN"/>
    <property type="match status" value="1"/>
</dbReference>
<evidence type="ECO:0000259" key="2">
    <source>
        <dbReference type="Pfam" id="PF08308"/>
    </source>
</evidence>
<dbReference type="Proteomes" id="UP000249061">
    <property type="component" value="Unassembled WGS sequence"/>
</dbReference>
<dbReference type="AlphaFoldDB" id="A0A2W5T4Q0"/>
<sequence length="543" mass="58072">MDLRILGRGSLALVATLCVAMTARAEEKTVWLVRPLYPGQDTLVDRTEKALDKLMPGEARKSSIIGKKELAAALKGAPVAELPCFGVENRCADPIDPFIASFGFERVVLIQGGQDEAGFKYRVVSYDPKTGKSNPATSSNAILEKALLGAVAKVVPAASTLEVKSTPAGATVYIDDVKVGLTPLNTQVLPGERVVRLDLKLHQPVEESIVIPIRGAATLEKNLEKVAARIVITAAPAGTEIFLDGVAVGKDKVDRGIAPGDHTVRLVADKFKAFEQTISVKPDQQFALDKSLEPLPGTVVVGGAAIASGPPKPPPTLEDTIYERRSYFHASFEFASFTGRNFIGRRFDNAPGRTTTFAGRSPSLIGGGIEYGTGGKYFGVSVFGLAYLTNVDSFNMNVGYTAPAGEANGGCELHNGVCGPTGIENVRIHMAHLRLLQPQFRFVVWRFQFGVQLGLEGRVAQIIGHDPGDPATTTYDDGFMALDLLASARLNVRFYIVDGLFVHLQGNYTQALFGWDSTDDSGAKYNAFQASSAGFNVGVGYAF</sequence>
<evidence type="ECO:0000256" key="1">
    <source>
        <dbReference type="SAM" id="SignalP"/>
    </source>
</evidence>
<gene>
    <name evidence="3" type="ORF">DI536_26170</name>
</gene>